<dbReference type="STRING" id="279238.Saro_2392"/>
<dbReference type="RefSeq" id="WP_011446034.1">
    <property type="nucleotide sequence ID" value="NC_007794.1"/>
</dbReference>
<dbReference type="InterPro" id="IPR025245">
    <property type="entry name" value="DUF4197"/>
</dbReference>
<protein>
    <recommendedName>
        <fullName evidence="3">DUF4197 domain-containing protein</fullName>
    </recommendedName>
</protein>
<dbReference type="HOGENOM" id="CLU_1203830_0_0_5"/>
<dbReference type="Pfam" id="PF13852">
    <property type="entry name" value="DUF4197"/>
    <property type="match status" value="1"/>
</dbReference>
<reference evidence="2" key="1">
    <citation type="submission" date="2006-01" db="EMBL/GenBank/DDBJ databases">
        <title>Complete sequence of Novosphingobium aromaticivorans DSM 12444.</title>
        <authorList>
            <consortium name="US DOE Joint Genome Institute"/>
            <person name="Copeland A."/>
            <person name="Lucas S."/>
            <person name="Lapidus A."/>
            <person name="Barry K."/>
            <person name="Detter J.C."/>
            <person name="Glavina T."/>
            <person name="Hammon N."/>
            <person name="Israni S."/>
            <person name="Pitluck S."/>
            <person name="Chain P."/>
            <person name="Malfatti S."/>
            <person name="Shin M."/>
            <person name="Vergez L."/>
            <person name="Schmutz J."/>
            <person name="Larimer F."/>
            <person name="Land M."/>
            <person name="Kyrpides N."/>
            <person name="Ivanova N."/>
            <person name="Fredrickson J."/>
            <person name="Balkwill D."/>
            <person name="Romine M.F."/>
            <person name="Richardson P."/>
        </authorList>
    </citation>
    <scope>NUCLEOTIDE SEQUENCE [LARGE SCALE GENOMIC DNA]</scope>
    <source>
        <strain evidence="2">ATCC 700278 / DSM 12444 / CCUG 56034 / CIP 105152 / NBRC 16084 / F199</strain>
    </source>
</reference>
<keyword evidence="2" id="KW-1185">Reference proteome</keyword>
<dbReference type="EMBL" id="CP000248">
    <property type="protein sequence ID" value="ABD26828.1"/>
    <property type="molecule type" value="Genomic_DNA"/>
</dbReference>
<proteinExistence type="predicted"/>
<name>Q2G5P5_NOVAD</name>
<organism evidence="1 2">
    <name type="scientific">Novosphingobium aromaticivorans (strain ATCC 700278 / DSM 12444 / CCUG 56034 / CIP 105152 / NBRC 16084 / F199)</name>
    <dbReference type="NCBI Taxonomy" id="279238"/>
    <lineage>
        <taxon>Bacteria</taxon>
        <taxon>Pseudomonadati</taxon>
        <taxon>Pseudomonadota</taxon>
        <taxon>Alphaproteobacteria</taxon>
        <taxon>Sphingomonadales</taxon>
        <taxon>Sphingomonadaceae</taxon>
        <taxon>Novosphingobium</taxon>
    </lineage>
</organism>
<evidence type="ECO:0000313" key="2">
    <source>
        <dbReference type="Proteomes" id="UP000009134"/>
    </source>
</evidence>
<evidence type="ECO:0008006" key="3">
    <source>
        <dbReference type="Google" id="ProtNLM"/>
    </source>
</evidence>
<gene>
    <name evidence="1" type="ordered locus">Saro_2392</name>
</gene>
<sequence length="230" mass="24214">MDALEINALSSPIQRRSLFGLMAAAILPSLAACASYGHSTEAEGVRRLLVLACNRAFARMRGDKAGWSHAAFRLKAPQALHDAVEQARVGVGSQPGGLDQIVSSLTAEVALPRLEEVLREALRAIGIPDPQAIVAAGDRAGTIWLRKSLGSAFALLLPGLVAEAFEQDRGIVVQEARRMLDPAASKSLAADLAVQAESAVWAAIATEEAAIRADVRGTGDRVIMALFGLM</sequence>
<dbReference type="Proteomes" id="UP000009134">
    <property type="component" value="Chromosome"/>
</dbReference>
<evidence type="ECO:0000313" key="1">
    <source>
        <dbReference type="EMBL" id="ABD26828.1"/>
    </source>
</evidence>
<dbReference type="AlphaFoldDB" id="Q2G5P5"/>
<dbReference type="KEGG" id="nar:Saro_2392"/>
<accession>Q2G5P5</accession>